<dbReference type="RefSeq" id="WP_161233963.1">
    <property type="nucleotide sequence ID" value="NZ_JAAINE010000017.1"/>
</dbReference>
<accession>A0A6L8T3Z8</accession>
<proteinExistence type="inferred from homology"/>
<evidence type="ECO:0000313" key="5">
    <source>
        <dbReference type="EMBL" id="MZL34240.1"/>
    </source>
</evidence>
<organism evidence="5 6">
    <name type="scientific">Blautia wexlerae</name>
    <dbReference type="NCBI Taxonomy" id="418240"/>
    <lineage>
        <taxon>Bacteria</taxon>
        <taxon>Bacillati</taxon>
        <taxon>Bacillota</taxon>
        <taxon>Clostridia</taxon>
        <taxon>Lachnospirales</taxon>
        <taxon>Lachnospiraceae</taxon>
        <taxon>Blautia</taxon>
    </lineage>
</organism>
<dbReference type="PANTHER" id="PTHR13799">
    <property type="entry name" value="NGG1 INTERACTING FACTOR 3"/>
    <property type="match status" value="1"/>
</dbReference>
<feature type="binding site" evidence="4">
    <location>
        <position position="65"/>
    </location>
    <ligand>
        <name>a divalent metal cation</name>
        <dbReference type="ChEBI" id="CHEBI:60240"/>
        <label>1</label>
    </ligand>
</feature>
<dbReference type="InterPro" id="IPR036069">
    <property type="entry name" value="DUF34/NIF3_sf"/>
</dbReference>
<evidence type="ECO:0000256" key="3">
    <source>
        <dbReference type="ARBA" id="ARBA00022723"/>
    </source>
</evidence>
<dbReference type="PANTHER" id="PTHR13799:SF14">
    <property type="entry name" value="GTP CYCLOHYDROLASE 1 TYPE 2 HOMOLOG"/>
    <property type="match status" value="1"/>
</dbReference>
<feature type="binding site" evidence="4">
    <location>
        <position position="103"/>
    </location>
    <ligand>
        <name>a divalent metal cation</name>
        <dbReference type="ChEBI" id="CHEBI:60240"/>
        <label>1</label>
    </ligand>
</feature>
<dbReference type="Gene3D" id="3.40.1390.30">
    <property type="entry name" value="NIF3 (NGG1p interacting factor 3)-like"/>
    <property type="match status" value="2"/>
</dbReference>
<protein>
    <recommendedName>
        <fullName evidence="2">GTP cyclohydrolase 1 type 2 homolog</fullName>
    </recommendedName>
</protein>
<evidence type="ECO:0000256" key="1">
    <source>
        <dbReference type="ARBA" id="ARBA00006964"/>
    </source>
</evidence>
<feature type="binding site" evidence="4">
    <location>
        <position position="228"/>
    </location>
    <ligand>
        <name>a divalent metal cation</name>
        <dbReference type="ChEBI" id="CHEBI:60240"/>
        <label>1</label>
    </ligand>
</feature>
<dbReference type="InterPro" id="IPR002678">
    <property type="entry name" value="DUF34/NIF3"/>
</dbReference>
<comment type="caution">
    <text evidence="5">The sequence shown here is derived from an EMBL/GenBank/DDBJ whole genome shotgun (WGS) entry which is preliminary data.</text>
</comment>
<evidence type="ECO:0000256" key="4">
    <source>
        <dbReference type="PIRSR" id="PIRSR602678-1"/>
    </source>
</evidence>
<feature type="binding site" evidence="4">
    <location>
        <position position="64"/>
    </location>
    <ligand>
        <name>a divalent metal cation</name>
        <dbReference type="ChEBI" id="CHEBI:60240"/>
        <label>2</label>
    </ligand>
</feature>
<reference evidence="5 6" key="1">
    <citation type="journal article" date="2019" name="Nat. Med.">
        <title>A library of human gut bacterial isolates paired with longitudinal multiomics data enables mechanistic microbiome research.</title>
        <authorList>
            <person name="Poyet M."/>
            <person name="Groussin M."/>
            <person name="Gibbons S.M."/>
            <person name="Avila-Pacheco J."/>
            <person name="Jiang X."/>
            <person name="Kearney S.M."/>
            <person name="Perrotta A.R."/>
            <person name="Berdy B."/>
            <person name="Zhao S."/>
            <person name="Lieberman T.D."/>
            <person name="Swanson P.K."/>
            <person name="Smith M."/>
            <person name="Roesemann S."/>
            <person name="Alexander J.E."/>
            <person name="Rich S.A."/>
            <person name="Livny J."/>
            <person name="Vlamakis H."/>
            <person name="Clish C."/>
            <person name="Bullock K."/>
            <person name="Deik A."/>
            <person name="Scott J."/>
            <person name="Pierce K.A."/>
            <person name="Xavier R.J."/>
            <person name="Alm E.J."/>
        </authorList>
    </citation>
    <scope>NUCLEOTIDE SEQUENCE [LARGE SCALE GENOMIC DNA]</scope>
    <source>
        <strain evidence="5 6">BIOML-A1</strain>
    </source>
</reference>
<dbReference type="GO" id="GO:0046872">
    <property type="term" value="F:metal ion binding"/>
    <property type="evidence" value="ECO:0007669"/>
    <property type="project" value="UniProtKB-KW"/>
</dbReference>
<comment type="similarity">
    <text evidence="1">Belongs to the GTP cyclohydrolase I type 2/NIF3 family.</text>
</comment>
<feature type="binding site" evidence="4">
    <location>
        <position position="224"/>
    </location>
    <ligand>
        <name>a divalent metal cation</name>
        <dbReference type="ChEBI" id="CHEBI:60240"/>
        <label>1</label>
    </ligand>
</feature>
<evidence type="ECO:0000313" key="6">
    <source>
        <dbReference type="Proteomes" id="UP000477285"/>
    </source>
</evidence>
<name>A0A6L8T3Z8_9FIRM</name>
<dbReference type="Proteomes" id="UP000477285">
    <property type="component" value="Unassembled WGS sequence"/>
</dbReference>
<dbReference type="FunFam" id="3.40.1390.30:FF:000001">
    <property type="entry name" value="GTP cyclohydrolase 1 type 2"/>
    <property type="match status" value="1"/>
</dbReference>
<sequence length="260" mass="28784">MKAYELTSWLEKKYPSDAAEDWDNVGLLTGDDTNEISHVFLALDLTEETLAEAIEDGADMIITHHPMIFSGIKKINNHSFTGRKILTLIQKGIVYYAMHTNYDVLGMADLSADYTKMHDTTVLSVTEEREGEVQGFGRVGKLPREMTLREYAQLVKESLKLNDVKVYGNLDSMVKCAAVCTGSGKSMIKDVIKAGADVYVTGDIDHHTGIDTVAQGLALIDAGHYGTEYIFMDAMKKELTQAFPELKISCAEVKSPYTIL</sequence>
<dbReference type="GO" id="GO:0005737">
    <property type="term" value="C:cytoplasm"/>
    <property type="evidence" value="ECO:0007669"/>
    <property type="project" value="TreeGrafter"/>
</dbReference>
<dbReference type="AlphaFoldDB" id="A0A6L8T3Z8"/>
<dbReference type="EMBL" id="WWVQ01000035">
    <property type="protein sequence ID" value="MZL34240.1"/>
    <property type="molecule type" value="Genomic_DNA"/>
</dbReference>
<evidence type="ECO:0000256" key="2">
    <source>
        <dbReference type="ARBA" id="ARBA00022112"/>
    </source>
</evidence>
<dbReference type="Pfam" id="PF01784">
    <property type="entry name" value="DUF34_NIF3"/>
    <property type="match status" value="1"/>
</dbReference>
<gene>
    <name evidence="5" type="ORF">GT728_13750</name>
</gene>
<dbReference type="SUPFAM" id="SSF102705">
    <property type="entry name" value="NIF3 (NGG1p interacting factor 3)-like"/>
    <property type="match status" value="1"/>
</dbReference>
<dbReference type="NCBIfam" id="TIGR00486">
    <property type="entry name" value="YbgI_SA1388"/>
    <property type="match status" value="1"/>
</dbReference>
<keyword evidence="3 4" id="KW-0479">Metal-binding</keyword>